<dbReference type="PANTHER" id="PTHR43335:SF2">
    <property type="entry name" value="ABC TRANSPORTER, ATP-BINDING PROTEIN"/>
    <property type="match status" value="1"/>
</dbReference>
<accession>A0A5M3WZ32</accession>
<organism evidence="6 7">
    <name type="scientific">Acrocarpospora macrocephala</name>
    <dbReference type="NCBI Taxonomy" id="150177"/>
    <lineage>
        <taxon>Bacteria</taxon>
        <taxon>Bacillati</taxon>
        <taxon>Actinomycetota</taxon>
        <taxon>Actinomycetes</taxon>
        <taxon>Streptosporangiales</taxon>
        <taxon>Streptosporangiaceae</taxon>
        <taxon>Acrocarpospora</taxon>
    </lineage>
</organism>
<dbReference type="GO" id="GO:0016887">
    <property type="term" value="F:ATP hydrolysis activity"/>
    <property type="evidence" value="ECO:0007669"/>
    <property type="project" value="InterPro"/>
</dbReference>
<dbReference type="RefSeq" id="WP_155358915.1">
    <property type="nucleotide sequence ID" value="NZ_BAAAHL010000028.1"/>
</dbReference>
<evidence type="ECO:0000256" key="2">
    <source>
        <dbReference type="ARBA" id="ARBA00022448"/>
    </source>
</evidence>
<evidence type="ECO:0000256" key="4">
    <source>
        <dbReference type="ARBA" id="ARBA00022840"/>
    </source>
</evidence>
<dbReference type="InterPro" id="IPR003439">
    <property type="entry name" value="ABC_transporter-like_ATP-bd"/>
</dbReference>
<keyword evidence="7" id="KW-1185">Reference proteome</keyword>
<dbReference type="SUPFAM" id="SSF52540">
    <property type="entry name" value="P-loop containing nucleoside triphosphate hydrolases"/>
    <property type="match status" value="1"/>
</dbReference>
<sequence>MPTTAVRTINLTQGYGETPIIKNLTLDIPHGVFGLLGPNGAGKTTLLRTLATAIAPRSGEIVLLDRTVKNDRDAREVRRHLGYLPQEFGYHPNFTVHEFISYCAWLRRIPSALTREVVTEAIMAVDLGAQAKTKMKNLSGGMLRRAGIAQAILGGTRLVLLDEPTVGLDPEQRLAFRDLIRKVSGRATVVLSTHLVEDVAAVCDNLLIIADGEPVFTGSPRELRDLSSEGARGDTELERGYTAALHRDKAGI</sequence>
<dbReference type="Proteomes" id="UP000331127">
    <property type="component" value="Unassembled WGS sequence"/>
</dbReference>
<keyword evidence="2" id="KW-0813">Transport</keyword>
<reference evidence="6 7" key="1">
    <citation type="submission" date="2019-10" db="EMBL/GenBank/DDBJ databases">
        <title>Whole genome shotgun sequence of Acrocarpospora macrocephala NBRC 16266.</title>
        <authorList>
            <person name="Ichikawa N."/>
            <person name="Kimura A."/>
            <person name="Kitahashi Y."/>
            <person name="Komaki H."/>
            <person name="Oguchi A."/>
        </authorList>
    </citation>
    <scope>NUCLEOTIDE SEQUENCE [LARGE SCALE GENOMIC DNA]</scope>
    <source>
        <strain evidence="6 7">NBRC 16266</strain>
    </source>
</reference>
<evidence type="ECO:0000256" key="1">
    <source>
        <dbReference type="ARBA" id="ARBA00005417"/>
    </source>
</evidence>
<proteinExistence type="inferred from homology"/>
<dbReference type="EMBL" id="BLAE01000049">
    <property type="protein sequence ID" value="GES13676.1"/>
    <property type="molecule type" value="Genomic_DNA"/>
</dbReference>
<dbReference type="GO" id="GO:0005524">
    <property type="term" value="F:ATP binding"/>
    <property type="evidence" value="ECO:0007669"/>
    <property type="project" value="UniProtKB-KW"/>
</dbReference>
<dbReference type="OrthoDB" id="9804819at2"/>
<evidence type="ECO:0000313" key="6">
    <source>
        <dbReference type="EMBL" id="GES13676.1"/>
    </source>
</evidence>
<dbReference type="Pfam" id="PF00005">
    <property type="entry name" value="ABC_tran"/>
    <property type="match status" value="1"/>
</dbReference>
<evidence type="ECO:0000256" key="3">
    <source>
        <dbReference type="ARBA" id="ARBA00022741"/>
    </source>
</evidence>
<dbReference type="SMART" id="SM00382">
    <property type="entry name" value="AAA"/>
    <property type="match status" value="1"/>
</dbReference>
<comment type="similarity">
    <text evidence="1">Belongs to the ABC transporter superfamily.</text>
</comment>
<comment type="caution">
    <text evidence="6">The sequence shown here is derived from an EMBL/GenBank/DDBJ whole genome shotgun (WGS) entry which is preliminary data.</text>
</comment>
<dbReference type="PROSITE" id="PS50893">
    <property type="entry name" value="ABC_TRANSPORTER_2"/>
    <property type="match status" value="1"/>
</dbReference>
<keyword evidence="4 6" id="KW-0067">ATP-binding</keyword>
<protein>
    <submittedName>
        <fullName evidence="6">ABC transporter ATP-binding protein</fullName>
    </submittedName>
</protein>
<dbReference type="PANTHER" id="PTHR43335">
    <property type="entry name" value="ABC TRANSPORTER, ATP-BINDING PROTEIN"/>
    <property type="match status" value="1"/>
</dbReference>
<keyword evidence="3" id="KW-0547">Nucleotide-binding</keyword>
<dbReference type="AlphaFoldDB" id="A0A5M3WZ32"/>
<dbReference type="Gene3D" id="3.40.50.300">
    <property type="entry name" value="P-loop containing nucleotide triphosphate hydrolases"/>
    <property type="match status" value="1"/>
</dbReference>
<dbReference type="PROSITE" id="PS00211">
    <property type="entry name" value="ABC_TRANSPORTER_1"/>
    <property type="match status" value="1"/>
</dbReference>
<dbReference type="InterPro" id="IPR027417">
    <property type="entry name" value="P-loop_NTPase"/>
</dbReference>
<dbReference type="InterPro" id="IPR003593">
    <property type="entry name" value="AAA+_ATPase"/>
</dbReference>
<evidence type="ECO:0000259" key="5">
    <source>
        <dbReference type="PROSITE" id="PS50893"/>
    </source>
</evidence>
<dbReference type="InterPro" id="IPR017871">
    <property type="entry name" value="ABC_transporter-like_CS"/>
</dbReference>
<name>A0A5M3WZ32_9ACTN</name>
<gene>
    <name evidence="6" type="ORF">Amac_072730</name>
</gene>
<feature type="domain" description="ABC transporter" evidence="5">
    <location>
        <begin position="6"/>
        <end position="236"/>
    </location>
</feature>
<evidence type="ECO:0000313" key="7">
    <source>
        <dbReference type="Proteomes" id="UP000331127"/>
    </source>
</evidence>